<accession>A0AAV7JGH2</accession>
<comment type="caution">
    <text evidence="5">The sequence shown here is derived from an EMBL/GenBank/DDBJ whole genome shotgun (WGS) entry which is preliminary data.</text>
</comment>
<dbReference type="InterPro" id="IPR033446">
    <property type="entry name" value="ZCCHC24_Znf-3CxxC"/>
</dbReference>
<reference evidence="5 6" key="1">
    <citation type="journal article" date="2023" name="BMC Biol.">
        <title>The compact genome of the sponge Oopsacas minuta (Hexactinellida) is lacking key metazoan core genes.</title>
        <authorList>
            <person name="Santini S."/>
            <person name="Schenkelaars Q."/>
            <person name="Jourda C."/>
            <person name="Duchesne M."/>
            <person name="Belahbib H."/>
            <person name="Rocher C."/>
            <person name="Selva M."/>
            <person name="Riesgo A."/>
            <person name="Vervoort M."/>
            <person name="Leys S.P."/>
            <person name="Kodjabachian L."/>
            <person name="Le Bivic A."/>
            <person name="Borchiellini C."/>
            <person name="Claverie J.M."/>
            <person name="Renard E."/>
        </authorList>
    </citation>
    <scope>NUCLEOTIDE SEQUENCE [LARGE SCALE GENOMIC DNA]</scope>
    <source>
        <strain evidence="5">SPO-2</strain>
    </source>
</reference>
<gene>
    <name evidence="5" type="ORF">LOD99_8296</name>
</gene>
<evidence type="ECO:0000313" key="5">
    <source>
        <dbReference type="EMBL" id="KAI6647968.1"/>
    </source>
</evidence>
<evidence type="ECO:0000256" key="2">
    <source>
        <dbReference type="ARBA" id="ARBA00022771"/>
    </source>
</evidence>
<keyword evidence="1" id="KW-0479">Metal-binding</keyword>
<keyword evidence="3" id="KW-0862">Zinc</keyword>
<feature type="domain" description="3CxxC-type" evidence="4">
    <location>
        <begin position="52"/>
        <end position="118"/>
    </location>
</feature>
<keyword evidence="6" id="KW-1185">Reference proteome</keyword>
<evidence type="ECO:0000256" key="1">
    <source>
        <dbReference type="ARBA" id="ARBA00022723"/>
    </source>
</evidence>
<keyword evidence="2" id="KW-0863">Zinc-finger</keyword>
<dbReference type="EMBL" id="JAKMXF010000334">
    <property type="protein sequence ID" value="KAI6647968.1"/>
    <property type="molecule type" value="Genomic_DNA"/>
</dbReference>
<organism evidence="5 6">
    <name type="scientific">Oopsacas minuta</name>
    <dbReference type="NCBI Taxonomy" id="111878"/>
    <lineage>
        <taxon>Eukaryota</taxon>
        <taxon>Metazoa</taxon>
        <taxon>Porifera</taxon>
        <taxon>Hexactinellida</taxon>
        <taxon>Hexasterophora</taxon>
        <taxon>Lyssacinosida</taxon>
        <taxon>Leucopsacidae</taxon>
        <taxon>Oopsacas</taxon>
    </lineage>
</organism>
<evidence type="ECO:0000256" key="3">
    <source>
        <dbReference type="ARBA" id="ARBA00022833"/>
    </source>
</evidence>
<dbReference type="GO" id="GO:0008270">
    <property type="term" value="F:zinc ion binding"/>
    <property type="evidence" value="ECO:0007669"/>
    <property type="project" value="UniProtKB-KW"/>
</dbReference>
<evidence type="ECO:0000313" key="6">
    <source>
        <dbReference type="Proteomes" id="UP001165289"/>
    </source>
</evidence>
<sequence length="224" mass="26621">MASKYPGRSRKKRKSKQQELIPIYYRIPGENEEIVSGYLVKEPLEDGIDPKRFFGHYQCKICRNKWTSGYSWQGYQLECKTCDLFEWPTKVYHLENKDDDFVMKKPHLSSLCEKCQDDGVHCLTGLALKPDTDKKRKTKLHNDDDYSHRNQFMIHFGKQLGLHKQEIKIEGQFIQELFDNLWDTLNKKDKSEFKEALKITAAKWQQRNREDLADICKDVLRQTR</sequence>
<protein>
    <recommendedName>
        <fullName evidence="4">3CxxC-type domain-containing protein</fullName>
    </recommendedName>
</protein>
<evidence type="ECO:0000259" key="4">
    <source>
        <dbReference type="SMART" id="SM01328"/>
    </source>
</evidence>
<name>A0AAV7JGH2_9METZ</name>
<proteinExistence type="predicted"/>
<dbReference type="SMART" id="SM01328">
    <property type="entry name" value="zf-3CxxC"/>
    <property type="match status" value="1"/>
</dbReference>
<dbReference type="Proteomes" id="UP001165289">
    <property type="component" value="Unassembled WGS sequence"/>
</dbReference>
<dbReference type="InterPro" id="IPR027377">
    <property type="entry name" value="ZAR1/RTP1-5-like_Znf-3CxxC"/>
</dbReference>
<dbReference type="AlphaFoldDB" id="A0AAV7JGH2"/>
<dbReference type="Pfam" id="PF17180">
    <property type="entry name" value="Zn_ribbon_3CxxC_2"/>
    <property type="match status" value="1"/>
</dbReference>